<keyword evidence="2" id="KW-1185">Reference proteome</keyword>
<evidence type="ECO:0000313" key="1">
    <source>
        <dbReference type="EMBL" id="KAG7564068.1"/>
    </source>
</evidence>
<name>A0A8T1ZTC9_ARASU</name>
<accession>A0A8T1ZTC9</accession>
<sequence>MRSRRQLVRLPHARRRFVDITTTNKSGSEKLVTVIRHGDVEDASKILKLAGARCSTRSKEEMMELCCLLGFKTRSQGRYVSETVLSIKEERINKGFTKEGLGRPFRLGRGWLGDALENTQVELMIGIREHDKAWWFQWPQQIRLESGKSMPRVLRLIPTEENLWTTLWTRV</sequence>
<dbReference type="Proteomes" id="UP000694251">
    <property type="component" value="Chromosome 10"/>
</dbReference>
<comment type="caution">
    <text evidence="1">The sequence shown here is derived from an EMBL/GenBank/DDBJ whole genome shotgun (WGS) entry which is preliminary data.</text>
</comment>
<gene>
    <name evidence="1" type="ORF">ISN44_As10g008280</name>
</gene>
<protein>
    <submittedName>
        <fullName evidence="1">Uncharacterized protein</fullName>
    </submittedName>
</protein>
<dbReference type="AlphaFoldDB" id="A0A8T1ZTC9"/>
<dbReference type="EMBL" id="JAEFBJ010000010">
    <property type="protein sequence ID" value="KAG7564068.1"/>
    <property type="molecule type" value="Genomic_DNA"/>
</dbReference>
<proteinExistence type="predicted"/>
<organism evidence="1 2">
    <name type="scientific">Arabidopsis suecica</name>
    <name type="common">Swedish thale-cress</name>
    <name type="synonym">Cardaminopsis suecica</name>
    <dbReference type="NCBI Taxonomy" id="45249"/>
    <lineage>
        <taxon>Eukaryota</taxon>
        <taxon>Viridiplantae</taxon>
        <taxon>Streptophyta</taxon>
        <taxon>Embryophyta</taxon>
        <taxon>Tracheophyta</taxon>
        <taxon>Spermatophyta</taxon>
        <taxon>Magnoliopsida</taxon>
        <taxon>eudicotyledons</taxon>
        <taxon>Gunneridae</taxon>
        <taxon>Pentapetalae</taxon>
        <taxon>rosids</taxon>
        <taxon>malvids</taxon>
        <taxon>Brassicales</taxon>
        <taxon>Brassicaceae</taxon>
        <taxon>Camelineae</taxon>
        <taxon>Arabidopsis</taxon>
    </lineage>
</organism>
<reference evidence="1 2" key="1">
    <citation type="submission" date="2020-12" db="EMBL/GenBank/DDBJ databases">
        <title>Concerted genomic and epigenomic changes stabilize Arabidopsis allopolyploids.</title>
        <authorList>
            <person name="Chen Z."/>
        </authorList>
    </citation>
    <scope>NUCLEOTIDE SEQUENCE [LARGE SCALE GENOMIC DNA]</scope>
    <source>
        <strain evidence="1">As9502</strain>
        <tissue evidence="1">Leaf</tissue>
    </source>
</reference>
<evidence type="ECO:0000313" key="2">
    <source>
        <dbReference type="Proteomes" id="UP000694251"/>
    </source>
</evidence>